<evidence type="ECO:0000313" key="1">
    <source>
        <dbReference type="Proteomes" id="UP000035680"/>
    </source>
</evidence>
<dbReference type="WBParaSite" id="SVE_2023500.1">
    <property type="protein sequence ID" value="SVE_2023500.1"/>
    <property type="gene ID" value="SVE_2023500"/>
</dbReference>
<sequence length="33" mass="3986">MKWATRNPTKYESLHNLIITKVKLFYIHLKIKG</sequence>
<keyword evidence="1" id="KW-1185">Reference proteome</keyword>
<evidence type="ECO:0000313" key="2">
    <source>
        <dbReference type="WBParaSite" id="SVE_2023500.1"/>
    </source>
</evidence>
<reference evidence="2" key="2">
    <citation type="submission" date="2015-08" db="UniProtKB">
        <authorList>
            <consortium name="WormBaseParasite"/>
        </authorList>
    </citation>
    <scope>IDENTIFICATION</scope>
</reference>
<dbReference type="AlphaFoldDB" id="A0A0K0G653"/>
<name>A0A0K0G653_STRVS</name>
<dbReference type="Proteomes" id="UP000035680">
    <property type="component" value="Unassembled WGS sequence"/>
</dbReference>
<organism evidence="1 2">
    <name type="scientific">Strongyloides venezuelensis</name>
    <name type="common">Threadworm</name>
    <dbReference type="NCBI Taxonomy" id="75913"/>
    <lineage>
        <taxon>Eukaryota</taxon>
        <taxon>Metazoa</taxon>
        <taxon>Ecdysozoa</taxon>
        <taxon>Nematoda</taxon>
        <taxon>Chromadorea</taxon>
        <taxon>Rhabditida</taxon>
        <taxon>Tylenchina</taxon>
        <taxon>Panagrolaimomorpha</taxon>
        <taxon>Strongyloidoidea</taxon>
        <taxon>Strongyloididae</taxon>
        <taxon>Strongyloides</taxon>
    </lineage>
</organism>
<proteinExistence type="predicted"/>
<accession>A0A0K0G653</accession>
<protein>
    <submittedName>
        <fullName evidence="2">Uncharacterized protein</fullName>
    </submittedName>
</protein>
<reference evidence="1" key="1">
    <citation type="submission" date="2014-07" db="EMBL/GenBank/DDBJ databases">
        <authorList>
            <person name="Martin A.A"/>
            <person name="De Silva N."/>
        </authorList>
    </citation>
    <scope>NUCLEOTIDE SEQUENCE</scope>
</reference>